<organism evidence="7 8">
    <name type="scientific">Clonostachys byssicola</name>
    <dbReference type="NCBI Taxonomy" id="160290"/>
    <lineage>
        <taxon>Eukaryota</taxon>
        <taxon>Fungi</taxon>
        <taxon>Dikarya</taxon>
        <taxon>Ascomycota</taxon>
        <taxon>Pezizomycotina</taxon>
        <taxon>Sordariomycetes</taxon>
        <taxon>Hypocreomycetidae</taxon>
        <taxon>Hypocreales</taxon>
        <taxon>Bionectriaceae</taxon>
        <taxon>Clonostachys</taxon>
    </lineage>
</organism>
<dbReference type="AlphaFoldDB" id="A0A9N9Y4P5"/>
<keyword evidence="2 5" id="KW-0812">Transmembrane</keyword>
<evidence type="ECO:0000256" key="3">
    <source>
        <dbReference type="ARBA" id="ARBA00022989"/>
    </source>
</evidence>
<gene>
    <name evidence="7" type="ORF">CBYS24578_00014520</name>
</gene>
<feature type="transmembrane region" description="Helical" evidence="5">
    <location>
        <begin position="57"/>
        <end position="75"/>
    </location>
</feature>
<dbReference type="PANTHER" id="PTHR43341:SF9">
    <property type="entry name" value="DICARBOXYLIC AMINO ACID PERMEASE"/>
    <property type="match status" value="1"/>
</dbReference>
<keyword evidence="4 5" id="KW-0472">Membrane</keyword>
<dbReference type="Pfam" id="PF00324">
    <property type="entry name" value="AA_permease"/>
    <property type="match status" value="1"/>
</dbReference>
<keyword evidence="3 5" id="KW-1133">Transmembrane helix</keyword>
<dbReference type="Proteomes" id="UP000754883">
    <property type="component" value="Unassembled WGS sequence"/>
</dbReference>
<reference evidence="7 8" key="2">
    <citation type="submission" date="2021-10" db="EMBL/GenBank/DDBJ databases">
        <authorList>
            <person name="Piombo E."/>
        </authorList>
    </citation>
    <scope>NUCLEOTIDE SEQUENCE [LARGE SCALE GENOMIC DNA]</scope>
</reference>
<evidence type="ECO:0000256" key="2">
    <source>
        <dbReference type="ARBA" id="ARBA00022692"/>
    </source>
</evidence>
<evidence type="ECO:0000313" key="8">
    <source>
        <dbReference type="Proteomes" id="UP000754883"/>
    </source>
</evidence>
<evidence type="ECO:0000259" key="6">
    <source>
        <dbReference type="Pfam" id="PF00324"/>
    </source>
</evidence>
<evidence type="ECO:0000256" key="1">
    <source>
        <dbReference type="ARBA" id="ARBA00004141"/>
    </source>
</evidence>
<evidence type="ECO:0000256" key="4">
    <source>
        <dbReference type="ARBA" id="ARBA00023136"/>
    </source>
</evidence>
<proteinExistence type="predicted"/>
<dbReference type="PANTHER" id="PTHR43341">
    <property type="entry name" value="AMINO ACID PERMEASE"/>
    <property type="match status" value="1"/>
</dbReference>
<keyword evidence="8" id="KW-1185">Reference proteome</keyword>
<accession>A0A9N9Y4P5</accession>
<dbReference type="Gene3D" id="1.20.1740.10">
    <property type="entry name" value="Amino acid/polyamine transporter I"/>
    <property type="match status" value="1"/>
</dbReference>
<feature type="transmembrane region" description="Helical" evidence="5">
    <location>
        <begin position="81"/>
        <end position="105"/>
    </location>
</feature>
<dbReference type="OrthoDB" id="3900342at2759"/>
<name>A0A9N9Y4P5_9HYPO</name>
<dbReference type="InterPro" id="IPR050524">
    <property type="entry name" value="APC_YAT"/>
</dbReference>
<evidence type="ECO:0000256" key="5">
    <source>
        <dbReference type="SAM" id="Phobius"/>
    </source>
</evidence>
<feature type="domain" description="Amino acid permease/ SLC12A" evidence="6">
    <location>
        <begin position="2"/>
        <end position="144"/>
    </location>
</feature>
<comment type="caution">
    <text evidence="7">The sequence shown here is derived from an EMBL/GenBank/DDBJ whole genome shotgun (WGS) entry which is preliminary data.</text>
</comment>
<dbReference type="EMBL" id="CABFNO020001538">
    <property type="protein sequence ID" value="CAG9996406.1"/>
    <property type="molecule type" value="Genomic_DNA"/>
</dbReference>
<evidence type="ECO:0000313" key="7">
    <source>
        <dbReference type="EMBL" id="CAG9996406.1"/>
    </source>
</evidence>
<reference evidence="8" key="1">
    <citation type="submission" date="2019-06" db="EMBL/GenBank/DDBJ databases">
        <authorList>
            <person name="Broberg M."/>
        </authorList>
    </citation>
    <scope>NUCLEOTIDE SEQUENCE [LARGE SCALE GENOMIC DNA]</scope>
</reference>
<dbReference type="GO" id="GO:0015171">
    <property type="term" value="F:amino acid transmembrane transporter activity"/>
    <property type="evidence" value="ECO:0007669"/>
    <property type="project" value="TreeGrafter"/>
</dbReference>
<comment type="subcellular location">
    <subcellularLocation>
        <location evidence="1">Membrane</location>
        <topology evidence="1">Multi-pass membrane protein</topology>
    </subcellularLocation>
</comment>
<sequence length="241" mass="25806">MPLTQGFGGYATRFVDTALGFATGYTYFFKYMIGTANQLSAFALIMRYWVGDNVNPTVLITVTLIAIILINSVNVRTFGEVEFWICLLKVFTMVGIILLLSILAVGGGPSGGRPGFRYWRDTGPIAEFKVKGDIGRFLRVLSVLFLDMVVPCNSEALAFATHVSKSAAASPFVVANKAAGIIGHDYVINSCIVLFVPLVANSDSYIASRGLCSIAADGKVPPFLPAQLGIECLGFLSLSAL</sequence>
<protein>
    <recommendedName>
        <fullName evidence="6">Amino acid permease/ SLC12A domain-containing protein</fullName>
    </recommendedName>
</protein>
<dbReference type="InterPro" id="IPR004841">
    <property type="entry name" value="AA-permease/SLC12A_dom"/>
</dbReference>
<dbReference type="GO" id="GO:0016020">
    <property type="term" value="C:membrane"/>
    <property type="evidence" value="ECO:0007669"/>
    <property type="project" value="UniProtKB-SubCell"/>
</dbReference>